<keyword evidence="4 6" id="KW-1133">Transmembrane helix</keyword>
<evidence type="ECO:0000256" key="5">
    <source>
        <dbReference type="ARBA" id="ARBA00023136"/>
    </source>
</evidence>
<evidence type="ECO:0000256" key="2">
    <source>
        <dbReference type="ARBA" id="ARBA00022475"/>
    </source>
</evidence>
<feature type="transmembrane region" description="Helical" evidence="6">
    <location>
        <begin position="34"/>
        <end position="56"/>
    </location>
</feature>
<keyword evidence="2" id="KW-1003">Cell membrane</keyword>
<proteinExistence type="predicted"/>
<dbReference type="NCBIfam" id="TIGR00765">
    <property type="entry name" value="yihY_not_rbn"/>
    <property type="match status" value="1"/>
</dbReference>
<dbReference type="Pfam" id="PF03631">
    <property type="entry name" value="Virul_fac_BrkB"/>
    <property type="match status" value="1"/>
</dbReference>
<keyword evidence="5 6" id="KW-0472">Membrane</keyword>
<reference evidence="7 8" key="1">
    <citation type="submission" date="2023-08" db="EMBL/GenBank/DDBJ databases">
        <title>Oxalobacteraceae gen .nov., isolated from river sludge outside the plant.</title>
        <authorList>
            <person name="Zhao S.Y."/>
        </authorList>
    </citation>
    <scope>NUCLEOTIDE SEQUENCE [LARGE SCALE GENOMIC DNA]</scope>
    <source>
        <strain evidence="7 8">R-40</strain>
    </source>
</reference>
<keyword evidence="3 6" id="KW-0812">Transmembrane</keyword>
<dbReference type="Proteomes" id="UP001225596">
    <property type="component" value="Unassembled WGS sequence"/>
</dbReference>
<dbReference type="PANTHER" id="PTHR30213:SF0">
    <property type="entry name" value="UPF0761 MEMBRANE PROTEIN YIHY"/>
    <property type="match status" value="1"/>
</dbReference>
<dbReference type="RefSeq" id="WP_338435568.1">
    <property type="nucleotide sequence ID" value="NZ_JAUYVH010000002.1"/>
</dbReference>
<comment type="caution">
    <text evidence="7">The sequence shown here is derived from an EMBL/GenBank/DDBJ whole genome shotgun (WGS) entry which is preliminary data.</text>
</comment>
<evidence type="ECO:0000256" key="1">
    <source>
        <dbReference type="ARBA" id="ARBA00004651"/>
    </source>
</evidence>
<dbReference type="EMBL" id="JAUYVH010000002">
    <property type="protein sequence ID" value="MDQ9169630.1"/>
    <property type="molecule type" value="Genomic_DNA"/>
</dbReference>
<accession>A0ABU1BKV3</accession>
<evidence type="ECO:0000256" key="6">
    <source>
        <dbReference type="SAM" id="Phobius"/>
    </source>
</evidence>
<evidence type="ECO:0000256" key="4">
    <source>
        <dbReference type="ARBA" id="ARBA00022989"/>
    </source>
</evidence>
<comment type="subcellular location">
    <subcellularLocation>
        <location evidence="1">Cell membrane</location>
        <topology evidence="1">Multi-pass membrane protein</topology>
    </subcellularLocation>
</comment>
<dbReference type="InterPro" id="IPR017039">
    <property type="entry name" value="Virul_fac_BrkB"/>
</dbReference>
<feature type="transmembrane region" description="Helical" evidence="6">
    <location>
        <begin position="211"/>
        <end position="230"/>
    </location>
</feature>
<keyword evidence="8" id="KW-1185">Reference proteome</keyword>
<organism evidence="7 8">
    <name type="scientific">Keguizhuia sedimenti</name>
    <dbReference type="NCBI Taxonomy" id="3064264"/>
    <lineage>
        <taxon>Bacteria</taxon>
        <taxon>Pseudomonadati</taxon>
        <taxon>Pseudomonadota</taxon>
        <taxon>Betaproteobacteria</taxon>
        <taxon>Burkholderiales</taxon>
        <taxon>Oxalobacteraceae</taxon>
        <taxon>Keguizhuia</taxon>
    </lineage>
</organism>
<gene>
    <name evidence="7" type="ORF">Q8A64_04310</name>
</gene>
<evidence type="ECO:0000313" key="7">
    <source>
        <dbReference type="EMBL" id="MDQ9169630.1"/>
    </source>
</evidence>
<evidence type="ECO:0000313" key="8">
    <source>
        <dbReference type="Proteomes" id="UP001225596"/>
    </source>
</evidence>
<feature type="transmembrane region" description="Helical" evidence="6">
    <location>
        <begin position="138"/>
        <end position="158"/>
    </location>
</feature>
<dbReference type="PANTHER" id="PTHR30213">
    <property type="entry name" value="INNER MEMBRANE PROTEIN YHJD"/>
    <property type="match status" value="1"/>
</dbReference>
<dbReference type="PIRSF" id="PIRSF035875">
    <property type="entry name" value="RNase_BN"/>
    <property type="match status" value="1"/>
</dbReference>
<sequence>MTIPGLHGLKPLDLIRQSFKAFNEDDMSTYASALAYQILFSLFPFFIFLIALVSTLQLPDFMMWLRQQAEMFLPEQAMNQVNTVLNQLQQPRGGLLSVGAIVALWTASAAARATMNALNVAYNVREGRPAWKIYPLSIFYTLVVAAMLIGSAALLLVGPQAMDWLSRQIGFEQFFVTIWAWMRWPIALFLLSLSVAVVYYSAPDAQQKFRFITPGAILSVIVWVLASLAFDFYIRNFADYNAMYGSIGAVIILLLYFYISSAVLLFGAEINAVIEHHSPSGKNSGQKNLP</sequence>
<feature type="transmembrane region" description="Helical" evidence="6">
    <location>
        <begin position="178"/>
        <end position="199"/>
    </location>
</feature>
<protein>
    <submittedName>
        <fullName evidence="7">YihY/virulence factor BrkB family protein</fullName>
    </submittedName>
</protein>
<feature type="transmembrane region" description="Helical" evidence="6">
    <location>
        <begin position="242"/>
        <end position="266"/>
    </location>
</feature>
<evidence type="ECO:0000256" key="3">
    <source>
        <dbReference type="ARBA" id="ARBA00022692"/>
    </source>
</evidence>
<name>A0ABU1BKV3_9BURK</name>